<name>A0ABS8CKP0_9RHOB</name>
<keyword evidence="2" id="KW-1133">Transmembrane helix</keyword>
<gene>
    <name evidence="3" type="ORF">H0485_08095</name>
</gene>
<evidence type="ECO:0000256" key="2">
    <source>
        <dbReference type="SAM" id="Phobius"/>
    </source>
</evidence>
<accession>A0ABS8CKP0</accession>
<dbReference type="EMBL" id="JACDXX010000006">
    <property type="protein sequence ID" value="MCB5409959.1"/>
    <property type="molecule type" value="Genomic_DNA"/>
</dbReference>
<evidence type="ECO:0000256" key="1">
    <source>
        <dbReference type="SAM" id="MobiDB-lite"/>
    </source>
</evidence>
<feature type="transmembrane region" description="Helical" evidence="2">
    <location>
        <begin position="41"/>
        <end position="62"/>
    </location>
</feature>
<dbReference type="RefSeq" id="WP_226934865.1">
    <property type="nucleotide sequence ID" value="NZ_JACDXX010000006.1"/>
</dbReference>
<feature type="region of interest" description="Disordered" evidence="1">
    <location>
        <begin position="66"/>
        <end position="135"/>
    </location>
</feature>
<feature type="compositionally biased region" description="Pro residues" evidence="1">
    <location>
        <begin position="126"/>
        <end position="135"/>
    </location>
</feature>
<keyword evidence="4" id="KW-1185">Reference proteome</keyword>
<evidence type="ECO:0000313" key="4">
    <source>
        <dbReference type="Proteomes" id="UP001198571"/>
    </source>
</evidence>
<sequence>MSHEPDRPRDLPPRDIPPRDPRLGQPGSPTPPPLPPQRSSGTGMVLLLGAIVLAIIVGVFAFSGPREAPSVISEPTPAAPAATSPDSAPGADPASDPAGAIPGVEPMVPTEPPPAGPAPSGTAPAEPEPAVPPAD</sequence>
<organism evidence="3 4">
    <name type="scientific">Pseudogemmobacter faecipullorum</name>
    <dbReference type="NCBI Taxonomy" id="2755041"/>
    <lineage>
        <taxon>Bacteria</taxon>
        <taxon>Pseudomonadati</taxon>
        <taxon>Pseudomonadota</taxon>
        <taxon>Alphaproteobacteria</taxon>
        <taxon>Rhodobacterales</taxon>
        <taxon>Paracoccaceae</taxon>
        <taxon>Pseudogemmobacter</taxon>
    </lineage>
</organism>
<evidence type="ECO:0000313" key="3">
    <source>
        <dbReference type="EMBL" id="MCB5409959.1"/>
    </source>
</evidence>
<feature type="region of interest" description="Disordered" evidence="1">
    <location>
        <begin position="1"/>
        <end position="41"/>
    </location>
</feature>
<feature type="compositionally biased region" description="Basic and acidic residues" evidence="1">
    <location>
        <begin position="1"/>
        <end position="22"/>
    </location>
</feature>
<proteinExistence type="predicted"/>
<comment type="caution">
    <text evidence="3">The sequence shown here is derived from an EMBL/GenBank/DDBJ whole genome shotgun (WGS) entry which is preliminary data.</text>
</comment>
<feature type="compositionally biased region" description="Low complexity" evidence="1">
    <location>
        <begin position="75"/>
        <end position="108"/>
    </location>
</feature>
<dbReference type="Proteomes" id="UP001198571">
    <property type="component" value="Unassembled WGS sequence"/>
</dbReference>
<keyword evidence="2" id="KW-0472">Membrane</keyword>
<keyword evidence="2" id="KW-0812">Transmembrane</keyword>
<reference evidence="3 4" key="1">
    <citation type="submission" date="2020-07" db="EMBL/GenBank/DDBJ databases">
        <title>Pseudogemmobacter sp. nov., isolated from poultry manure in Taiwan.</title>
        <authorList>
            <person name="Lin S.-Y."/>
            <person name="Tang Y.-S."/>
            <person name="Young C.-C."/>
        </authorList>
    </citation>
    <scope>NUCLEOTIDE SEQUENCE [LARGE SCALE GENOMIC DNA]</scope>
    <source>
        <strain evidence="3 4">CC-YST710</strain>
    </source>
</reference>
<protein>
    <submittedName>
        <fullName evidence="3">Uncharacterized protein</fullName>
    </submittedName>
</protein>